<dbReference type="Proteomes" id="UP001172684">
    <property type="component" value="Unassembled WGS sequence"/>
</dbReference>
<organism evidence="1 2">
    <name type="scientific">Coniosporium apollinis</name>
    <dbReference type="NCBI Taxonomy" id="61459"/>
    <lineage>
        <taxon>Eukaryota</taxon>
        <taxon>Fungi</taxon>
        <taxon>Dikarya</taxon>
        <taxon>Ascomycota</taxon>
        <taxon>Pezizomycotina</taxon>
        <taxon>Dothideomycetes</taxon>
        <taxon>Dothideomycetes incertae sedis</taxon>
        <taxon>Coniosporium</taxon>
    </lineage>
</organism>
<accession>A0ABQ9NTY4</accession>
<gene>
    <name evidence="1" type="ORF">H2201_005152</name>
</gene>
<sequence length="127" mass="14678">MGSYERKISITDDLLADDTIRVKLPLRRAESLPNMRLCQPTRWVPSSSRTTVDEAEAPPARISWFKITINHLHSILKMPSRPGKPKILAKQEMAQNYRRRPPMLRVEERIAKAMRFLEEEDLAARAA</sequence>
<reference evidence="1" key="1">
    <citation type="submission" date="2022-10" db="EMBL/GenBank/DDBJ databases">
        <title>Culturing micro-colonial fungi from biological soil crusts in the Mojave desert and describing Neophaeococcomyces mojavensis, and introducing the new genera and species Taxawa tesnikishii.</title>
        <authorList>
            <person name="Kurbessoian T."/>
            <person name="Stajich J.E."/>
        </authorList>
    </citation>
    <scope>NUCLEOTIDE SEQUENCE</scope>
    <source>
        <strain evidence="1">TK_1</strain>
    </source>
</reference>
<dbReference type="EMBL" id="JAPDRL010000036">
    <property type="protein sequence ID" value="KAJ9664638.1"/>
    <property type="molecule type" value="Genomic_DNA"/>
</dbReference>
<comment type="caution">
    <text evidence="1">The sequence shown here is derived from an EMBL/GenBank/DDBJ whole genome shotgun (WGS) entry which is preliminary data.</text>
</comment>
<evidence type="ECO:0000313" key="1">
    <source>
        <dbReference type="EMBL" id="KAJ9664638.1"/>
    </source>
</evidence>
<evidence type="ECO:0000313" key="2">
    <source>
        <dbReference type="Proteomes" id="UP001172684"/>
    </source>
</evidence>
<keyword evidence="2" id="KW-1185">Reference proteome</keyword>
<proteinExistence type="predicted"/>
<protein>
    <submittedName>
        <fullName evidence="1">Uncharacterized protein</fullName>
    </submittedName>
</protein>
<name>A0ABQ9NTY4_9PEZI</name>